<dbReference type="Proteomes" id="UP001172911">
    <property type="component" value="Unassembled WGS sequence"/>
</dbReference>
<reference evidence="3" key="2">
    <citation type="submission" date="2023-03" db="EMBL/GenBank/DDBJ databases">
        <authorList>
            <person name="Zhang Z."/>
        </authorList>
    </citation>
    <scope>NUCLEOTIDE SEQUENCE</scope>
    <source>
        <strain evidence="3">DSA</strain>
    </source>
</reference>
<dbReference type="EMBL" id="JARPTC010000010">
    <property type="protein sequence ID" value="MDO7787087.1"/>
    <property type="molecule type" value="Genomic_DNA"/>
</dbReference>
<sequence length="470" mass="55362">MTTQALQELQQLEEAIPKILEIAKGFGLDFYPMRFEICPGDIIYTIGAYGMPTRYTHWSFGKSYHRMKTQYDYNLSRIYEMVVNSDPCYAFLLEGNTIIQNKMVAAHVLGHCDFFKNNTYYSATNPKDIIESMSVAADRFRRYEMSQGQRKVEAFIDSVMSVQEHIDPHRKIKRKETRNARSKGCCSHDKLETPYDDLWDLDKSKHQCSCSGGCTKKHAKTPEQPEKDILLFIMENSKDLQEWQLDIISVLRDEMLYFWPQMQTKIMNEGWATYWHLRIMRNLDLSEADAIEFAKMNAGVIIPSRNSINPYFLGLKMFEDIEKRWDKEFGEGAGREKIFEIREMDNDTSFLRNYLTKDLVEELDLYLYRRIGNEWKIVEKNWKTIRDHLVSSMTNAGFPVIVVEDGDYGRRGELYLRHAFEERELDIKYLENTLSHVFNLWSRPVHLETKIDNKPVLFTFDGEKSGRKFI</sequence>
<dbReference type="PANTHER" id="PTHR30029:SF2">
    <property type="entry name" value="STAGE V SPORULATION PROTEIN R"/>
    <property type="match status" value="1"/>
</dbReference>
<evidence type="ECO:0000259" key="1">
    <source>
        <dbReference type="Pfam" id="PF04293"/>
    </source>
</evidence>
<proteinExistence type="predicted"/>
<evidence type="ECO:0000259" key="2">
    <source>
        <dbReference type="Pfam" id="PF24755"/>
    </source>
</evidence>
<accession>A0AAW7ZCN9</accession>
<keyword evidence="4" id="KW-1185">Reference proteome</keyword>
<reference evidence="3" key="1">
    <citation type="journal article" date="2023" name="J. Hazard. Mater.">
        <title>Anaerobic biodegradation of pyrene and benzo[a]pyrene by a new sulfate-reducing Desulforamulus aquiferis strain DSA.</title>
        <authorList>
            <person name="Zhang Z."/>
            <person name="Sun J."/>
            <person name="Gong X."/>
            <person name="Wang C."/>
            <person name="Wang H."/>
        </authorList>
    </citation>
    <scope>NUCLEOTIDE SEQUENCE</scope>
    <source>
        <strain evidence="3">DSA</strain>
    </source>
</reference>
<feature type="domain" description="SpoVR protein-like N-terminal" evidence="1">
    <location>
        <begin position="8"/>
        <end position="397"/>
    </location>
</feature>
<feature type="domain" description="SpoVR-like C-terminal" evidence="2">
    <location>
        <begin position="399"/>
        <end position="450"/>
    </location>
</feature>
<dbReference type="Pfam" id="PF24755">
    <property type="entry name" value="SpoVR_C"/>
    <property type="match status" value="1"/>
</dbReference>
<dbReference type="Pfam" id="PF04293">
    <property type="entry name" value="SpoVR"/>
    <property type="match status" value="1"/>
</dbReference>
<dbReference type="AlphaFoldDB" id="A0AAW7ZCN9"/>
<protein>
    <submittedName>
        <fullName evidence="3">SpoVR family protein</fullName>
    </submittedName>
</protein>
<dbReference type="InterPro" id="IPR056174">
    <property type="entry name" value="SpoVR_N"/>
</dbReference>
<dbReference type="RefSeq" id="WP_304542223.1">
    <property type="nucleotide sequence ID" value="NZ_JARPTC010000010.1"/>
</dbReference>
<gene>
    <name evidence="3" type="ORF">P6N53_07640</name>
</gene>
<dbReference type="InterPro" id="IPR007390">
    <property type="entry name" value="Spore_V_R"/>
</dbReference>
<dbReference type="PANTHER" id="PTHR30029">
    <property type="entry name" value="STAGE V SPORULATION PROTEIN R"/>
    <property type="match status" value="1"/>
</dbReference>
<evidence type="ECO:0000313" key="3">
    <source>
        <dbReference type="EMBL" id="MDO7787087.1"/>
    </source>
</evidence>
<comment type="caution">
    <text evidence="3">The sequence shown here is derived from an EMBL/GenBank/DDBJ whole genome shotgun (WGS) entry which is preliminary data.</text>
</comment>
<organism evidence="3 4">
    <name type="scientific">Desulforamulus aquiferis</name>
    <dbReference type="NCBI Taxonomy" id="1397668"/>
    <lineage>
        <taxon>Bacteria</taxon>
        <taxon>Bacillati</taxon>
        <taxon>Bacillota</taxon>
        <taxon>Clostridia</taxon>
        <taxon>Eubacteriales</taxon>
        <taxon>Peptococcaceae</taxon>
        <taxon>Desulforamulus</taxon>
    </lineage>
</organism>
<name>A0AAW7ZCN9_9FIRM</name>
<dbReference type="InterPro" id="IPR057008">
    <property type="entry name" value="SpoVR-like_C"/>
</dbReference>
<evidence type="ECO:0000313" key="4">
    <source>
        <dbReference type="Proteomes" id="UP001172911"/>
    </source>
</evidence>